<reference evidence="6" key="1">
    <citation type="journal article" date="2021" name="PeerJ">
        <title>Extensive microbial diversity within the chicken gut microbiome revealed by metagenomics and culture.</title>
        <authorList>
            <person name="Gilroy R."/>
            <person name="Ravi A."/>
            <person name="Getino M."/>
            <person name="Pursley I."/>
            <person name="Horton D.L."/>
            <person name="Alikhan N.F."/>
            <person name="Baker D."/>
            <person name="Gharbi K."/>
            <person name="Hall N."/>
            <person name="Watson M."/>
            <person name="Adriaenssens E.M."/>
            <person name="Foster-Nyarko E."/>
            <person name="Jarju S."/>
            <person name="Secka A."/>
            <person name="Antonio M."/>
            <person name="Oren A."/>
            <person name="Chaudhuri R.R."/>
            <person name="La Ragione R."/>
            <person name="Hildebrand F."/>
            <person name="Pallen M.J."/>
        </authorList>
    </citation>
    <scope>NUCLEOTIDE SEQUENCE</scope>
    <source>
        <strain evidence="6">ChiSxjej5B17-1746</strain>
    </source>
</reference>
<dbReference type="PANTHER" id="PTHR30432">
    <property type="entry name" value="TRANSCRIPTIONAL REGULATOR MODE"/>
    <property type="match status" value="1"/>
</dbReference>
<dbReference type="NCBIfam" id="TIGR00638">
    <property type="entry name" value="Mop"/>
    <property type="match status" value="2"/>
</dbReference>
<evidence type="ECO:0000256" key="1">
    <source>
        <dbReference type="ARBA" id="ARBA00022505"/>
    </source>
</evidence>
<dbReference type="Gene3D" id="2.40.50.100">
    <property type="match status" value="2"/>
</dbReference>
<dbReference type="InterPro" id="IPR004606">
    <property type="entry name" value="Mop_domain"/>
</dbReference>
<comment type="caution">
    <text evidence="6">The sequence shown here is derived from an EMBL/GenBank/DDBJ whole genome shotgun (WGS) entry which is preliminary data.</text>
</comment>
<keyword evidence="1 3" id="KW-0500">Molybdenum</keyword>
<dbReference type="GO" id="GO:0003677">
    <property type="term" value="F:DNA binding"/>
    <property type="evidence" value="ECO:0007669"/>
    <property type="project" value="InterPro"/>
</dbReference>
<evidence type="ECO:0000313" key="7">
    <source>
        <dbReference type="Proteomes" id="UP000824264"/>
    </source>
</evidence>
<dbReference type="SUPFAM" id="SSF56349">
    <property type="entry name" value="DNA breaking-rejoining enzymes"/>
    <property type="match status" value="1"/>
</dbReference>
<dbReference type="InterPro" id="IPR005116">
    <property type="entry name" value="Transp-assoc_OB_typ1"/>
</dbReference>
<dbReference type="InterPro" id="IPR051815">
    <property type="entry name" value="Molybdate_resp_trans_reg"/>
</dbReference>
<keyword evidence="2" id="KW-0233">DNA recombination</keyword>
<feature type="domain" description="Mop" evidence="4">
    <location>
        <begin position="311"/>
        <end position="377"/>
    </location>
</feature>
<dbReference type="GO" id="GO:0015074">
    <property type="term" value="P:DNA integration"/>
    <property type="evidence" value="ECO:0007669"/>
    <property type="project" value="InterPro"/>
</dbReference>
<dbReference type="EMBL" id="DXGI01000229">
    <property type="protein sequence ID" value="HIW78722.1"/>
    <property type="molecule type" value="Genomic_DNA"/>
</dbReference>
<dbReference type="CDD" id="cd00397">
    <property type="entry name" value="DNA_BRE_C"/>
    <property type="match status" value="1"/>
</dbReference>
<feature type="domain" description="Tyr recombinase" evidence="5">
    <location>
        <begin position="49"/>
        <end position="231"/>
    </location>
</feature>
<dbReference type="InterPro" id="IPR002104">
    <property type="entry name" value="Integrase_catalytic"/>
</dbReference>
<dbReference type="Pfam" id="PF00589">
    <property type="entry name" value="Phage_integrase"/>
    <property type="match status" value="1"/>
</dbReference>
<dbReference type="AlphaFoldDB" id="A0A9D1R0D1"/>
<dbReference type="Pfam" id="PF03459">
    <property type="entry name" value="TOBE"/>
    <property type="match status" value="2"/>
</dbReference>
<accession>A0A9D1R0D1</accession>
<organism evidence="6 7">
    <name type="scientific">Candidatus Bilophila faecipullorum</name>
    <dbReference type="NCBI Taxonomy" id="2838482"/>
    <lineage>
        <taxon>Bacteria</taxon>
        <taxon>Pseudomonadati</taxon>
        <taxon>Thermodesulfobacteriota</taxon>
        <taxon>Desulfovibrionia</taxon>
        <taxon>Desulfovibrionales</taxon>
        <taxon>Desulfovibrionaceae</taxon>
        <taxon>Bilophila</taxon>
    </lineage>
</organism>
<dbReference type="PROSITE" id="PS51898">
    <property type="entry name" value="TYR_RECOMBINASE"/>
    <property type="match status" value="1"/>
</dbReference>
<dbReference type="InterPro" id="IPR008995">
    <property type="entry name" value="Mo/tungstate-bd_C_term_dom"/>
</dbReference>
<evidence type="ECO:0000256" key="2">
    <source>
        <dbReference type="ARBA" id="ARBA00023172"/>
    </source>
</evidence>
<dbReference type="Proteomes" id="UP000824264">
    <property type="component" value="Unassembled WGS sequence"/>
</dbReference>
<reference evidence="6" key="2">
    <citation type="submission" date="2021-04" db="EMBL/GenBank/DDBJ databases">
        <authorList>
            <person name="Gilroy R."/>
        </authorList>
    </citation>
    <scope>NUCLEOTIDE SEQUENCE</scope>
    <source>
        <strain evidence="6">ChiSxjej5B17-1746</strain>
    </source>
</reference>
<evidence type="ECO:0000256" key="3">
    <source>
        <dbReference type="PROSITE-ProRule" id="PRU01213"/>
    </source>
</evidence>
<proteinExistence type="predicted"/>
<sequence>MQEEITRLVRGLDDSALRFIEACVRHERESRSTAVRPSTPSGGQFTVPDNVRHLTSEQLETAMQAFSDWYRSAATSAQTRSRGRLWLVFLLIRYGALRLGEALALDDRVDLDFARSLVVVHGQSPRELQLPEAIMAEIRQVLESPAMFGLRGEVLHLDQGYVRRIFYERAKDAGLPKELLSPRVIRHSRGIELLRGDVPLNIVQHFLGQQSPNLTASYLHFPREEARRIVHSHLRREAMKKTSARNAFTGTINRITRGDLLVEVEILTSTGLKVVAVITSESADNLELREGMNTTATIKAPWVILSTGDAPTSARNHFPGTVQSIRTGEIEAEVNVALEEGTTVCAVITAESARSLNLEPGQPVSVLFKAFAVILGI</sequence>
<protein>
    <submittedName>
        <fullName evidence="6">TOBE domain-containing protein</fullName>
    </submittedName>
</protein>
<evidence type="ECO:0000313" key="6">
    <source>
        <dbReference type="EMBL" id="HIW78722.1"/>
    </source>
</evidence>
<evidence type="ECO:0000259" key="5">
    <source>
        <dbReference type="PROSITE" id="PS51898"/>
    </source>
</evidence>
<dbReference type="PROSITE" id="PS51866">
    <property type="entry name" value="MOP"/>
    <property type="match status" value="2"/>
</dbReference>
<dbReference type="Gene3D" id="1.10.443.10">
    <property type="entry name" value="Intergrase catalytic core"/>
    <property type="match status" value="1"/>
</dbReference>
<dbReference type="PANTHER" id="PTHR30432:SF1">
    <property type="entry name" value="DNA-BINDING TRANSCRIPTIONAL DUAL REGULATOR MODE"/>
    <property type="match status" value="1"/>
</dbReference>
<gene>
    <name evidence="6" type="ORF">H9874_06225</name>
</gene>
<dbReference type="SUPFAM" id="SSF50331">
    <property type="entry name" value="MOP-like"/>
    <property type="match status" value="2"/>
</dbReference>
<evidence type="ECO:0000259" key="4">
    <source>
        <dbReference type="PROSITE" id="PS51866"/>
    </source>
</evidence>
<dbReference type="InterPro" id="IPR011010">
    <property type="entry name" value="DNA_brk_join_enz"/>
</dbReference>
<dbReference type="GO" id="GO:0015689">
    <property type="term" value="P:molybdate ion transport"/>
    <property type="evidence" value="ECO:0007669"/>
    <property type="project" value="InterPro"/>
</dbReference>
<name>A0A9D1R0D1_9BACT</name>
<dbReference type="GO" id="GO:0006310">
    <property type="term" value="P:DNA recombination"/>
    <property type="evidence" value="ECO:0007669"/>
    <property type="project" value="UniProtKB-KW"/>
</dbReference>
<dbReference type="InterPro" id="IPR013762">
    <property type="entry name" value="Integrase-like_cat_sf"/>
</dbReference>
<feature type="domain" description="Mop" evidence="4">
    <location>
        <begin position="241"/>
        <end position="307"/>
    </location>
</feature>